<sequence length="707" mass="78067">MSSDPSVPDARAVAENIDSKDLVFGRTVVPVANRNKAPKKGKLGFEYAEHCFIGDAITLTLANGEKVVASDYRFRFKDQLSLTCGQINGLAGDFYGTYDPISDGKNDQDRSARFVQAYNTLADGGPRLPKEAMDILAVLQAEVDAVNAALANHQDPSVVYAQLPDVSVKLEQITYGRSGIPGYLGLAQINWDHFGADARTAYNAGHATAIQKAISGDLDGAYAMNAFADHFLEDSFSAGHLRTPRRLLHGTVDFTADFCAKYMHDEDNAIGIGAKDPGGHSWTLYGDKRALDSLNDDNRTRCVDSVQASANEIYKAYKTRQAPSPDDYQAWTYAPTLESANAHQMLAPLFTSKIERRKKIENRWLWNFTTDYWFWSTVVECWKSGSWNYPIHMNGPIKIIPWSSVAVTTPRVRHIHVFYQNPSGGILKAQSEHLDGLWGGEPTGSSSPIFKAMLYTPLAAISFNSGKGKEVRVYYLDEQYFLQEYCYSADTGKWFPGELGNMKIQAATNTSIAAIQSVDFMGVVHIRVYCQDITSGAIKEFCNDGHWFRGEVLPVALSGSSLAAVAYPWKGLQIRLYYQTVDLSIKEHCKDKGGKWFPGKSDFGKAPGCVPISALGYGTGDGGFKLHVYWRNLENKIVTMKNTGSWGSVNMVVGGLKPGIQFAAAQWNTRKNLRLYYQTADDSVLEVWNESNDGDSRLGGAIVRSAY</sequence>
<dbReference type="AlphaFoldDB" id="A0A2H3AW52"/>
<proteinExistence type="inferred from homology"/>
<name>A0A2H3AW52_9AGAR</name>
<dbReference type="Gene3D" id="2.120.10.70">
    <property type="entry name" value="Fucose-specific lectin"/>
    <property type="match status" value="1"/>
</dbReference>
<evidence type="ECO:0000313" key="2">
    <source>
        <dbReference type="EMBL" id="PBK60954.1"/>
    </source>
</evidence>
<dbReference type="EMBL" id="KZ293480">
    <property type="protein sequence ID" value="PBK60954.1"/>
    <property type="molecule type" value="Genomic_DNA"/>
</dbReference>
<dbReference type="CDD" id="cd22893">
    <property type="entry name" value="PlcA-like"/>
    <property type="match status" value="1"/>
</dbReference>
<dbReference type="SUPFAM" id="SSF89372">
    <property type="entry name" value="Fucose-specific lectin"/>
    <property type="match status" value="1"/>
</dbReference>
<dbReference type="STRING" id="1076256.A0A2H3AW52"/>
<dbReference type="InterPro" id="IPR012475">
    <property type="entry name" value="Fungal_lectin"/>
</dbReference>
<protein>
    <submittedName>
        <fullName evidence="2">Fucose-specific lectin</fullName>
    </submittedName>
</protein>
<dbReference type="Proteomes" id="UP000218334">
    <property type="component" value="Unassembled WGS sequence"/>
</dbReference>
<organism evidence="2 3">
    <name type="scientific">Armillaria solidipes</name>
    <dbReference type="NCBI Taxonomy" id="1076256"/>
    <lineage>
        <taxon>Eukaryota</taxon>
        <taxon>Fungi</taxon>
        <taxon>Dikarya</taxon>
        <taxon>Basidiomycota</taxon>
        <taxon>Agaricomycotina</taxon>
        <taxon>Agaricomycetes</taxon>
        <taxon>Agaricomycetidae</taxon>
        <taxon>Agaricales</taxon>
        <taxon>Marasmiineae</taxon>
        <taxon>Physalacriaceae</taxon>
        <taxon>Armillaria</taxon>
    </lineage>
</organism>
<keyword evidence="3" id="KW-1185">Reference proteome</keyword>
<dbReference type="Pfam" id="PF07938">
    <property type="entry name" value="Fungal_lectin"/>
    <property type="match status" value="1"/>
</dbReference>
<evidence type="ECO:0000256" key="1">
    <source>
        <dbReference type="ARBA" id="ARBA00009042"/>
    </source>
</evidence>
<gene>
    <name evidence="2" type="ORF">ARMSODRAFT_897339</name>
</gene>
<accession>A0A2H3AW52</accession>
<evidence type="ECO:0000313" key="3">
    <source>
        <dbReference type="Proteomes" id="UP000218334"/>
    </source>
</evidence>
<dbReference type="GO" id="GO:0030246">
    <property type="term" value="F:carbohydrate binding"/>
    <property type="evidence" value="ECO:0007669"/>
    <property type="project" value="UniProtKB-KW"/>
</dbReference>
<comment type="similarity">
    <text evidence="1">Belongs to the fungal fucose-specific lectin family.</text>
</comment>
<dbReference type="InterPro" id="IPR049756">
    <property type="entry name" value="PlcA-like_dom"/>
</dbReference>
<keyword evidence="2" id="KW-0430">Lectin</keyword>
<reference evidence="3" key="1">
    <citation type="journal article" date="2017" name="Nat. Ecol. Evol.">
        <title>Genome expansion and lineage-specific genetic innovations in the forest pathogenic fungi Armillaria.</title>
        <authorList>
            <person name="Sipos G."/>
            <person name="Prasanna A.N."/>
            <person name="Walter M.C."/>
            <person name="O'Connor E."/>
            <person name="Balint B."/>
            <person name="Krizsan K."/>
            <person name="Kiss B."/>
            <person name="Hess J."/>
            <person name="Varga T."/>
            <person name="Slot J."/>
            <person name="Riley R."/>
            <person name="Boka B."/>
            <person name="Rigling D."/>
            <person name="Barry K."/>
            <person name="Lee J."/>
            <person name="Mihaltcheva S."/>
            <person name="LaButti K."/>
            <person name="Lipzen A."/>
            <person name="Waldron R."/>
            <person name="Moloney N.M."/>
            <person name="Sperisen C."/>
            <person name="Kredics L."/>
            <person name="Vagvoelgyi C."/>
            <person name="Patrignani A."/>
            <person name="Fitzpatrick D."/>
            <person name="Nagy I."/>
            <person name="Doyle S."/>
            <person name="Anderson J.B."/>
            <person name="Grigoriev I.V."/>
            <person name="Gueldener U."/>
            <person name="Muensterkoetter M."/>
            <person name="Nagy L.G."/>
        </authorList>
    </citation>
    <scope>NUCLEOTIDE SEQUENCE [LARGE SCALE GENOMIC DNA]</scope>
    <source>
        <strain evidence="3">28-4</strain>
    </source>
</reference>